<keyword evidence="15 22" id="KW-0472">Membrane</keyword>
<feature type="binding site" evidence="20">
    <location>
        <position position="636"/>
    </location>
    <ligand>
        <name>ATP</name>
        <dbReference type="ChEBI" id="CHEBI:30616"/>
    </ligand>
</feature>
<dbReference type="PROSITE" id="PS00108">
    <property type="entry name" value="PROTEIN_KINASE_ST"/>
    <property type="match status" value="1"/>
</dbReference>
<sequence>MGWGEAVFLCFMVWSSMGSVHGQGQKPLDPLEVEALRKIGSELGKRWNFYVDPCSGTSGWIDPVDHNKNYANNVTCGACTAVHCHVIGITLKAQNLSGSLPDAFSILPFLRIIDLTRNYLNGTIPTSWASLNLTQLSMGGNRISGNIPEQLGDITTLQILELPDNLIEGHIPQNLSKLINLNRLRISGNPISGKIPDFIGNWKELGRLDMQGTSLEGPFPVSFSQLQKITILYVSDLKGGDGVLHLLNDMTKMGQLVLRNLSISGVLPESIVNMPNIKTLDLSYNSFDGSNLPGACPNTGYLNLVSSCSSSTNNSIASCMKRNHPCSEKPTNYNLFINCGGQKVTIDKNEYEEDTDPSGGSSYKVFGDRWAYSSTGIFKENENEYYIASSTTPLNMSNPELYVNARLSPLSLKYYGLCLQNGIYTVNLHFAEIMFTDDQTYSAVGRRLFDVSIQGEKVLRDFNIAKEANGTGRNITKSFNASVSENTLEIHFQWAGKGTSTIPHASVYGPLISAISVTPNFDPDLGEHNLSTGAILGIVVAGCVVIALISIFIWYCRRRKNAENKVEIMKFHFQPLSCHARKYAELRGLPSQTGCFTFRQLKDATMNFAPENKIGEGGFGSVYKGVLPNGSLIAVKQLSSKSRQGNREFINEIGMISALQHPNLVKLLGCCIEGSQLLLIYEYMENNSLASVLFGPETNRLKLDWQTRRRICLDVARGLAYLHEESRLKVVHRDIKATNVLLDKDLNAKISDFGLARLAEDDVSHISTRIAGTIGYMAPEYGMRGILTDKADVYSFGVVMLEIVTGVSNANYKQNEGIVSLLDWAYVQQQKGDLLELVDKSLGSNYTQEEALQILNLALTCTNPSRTLRPTMSAVVSSLDGQNPQAVSSTTKLTISRIDDDQSTSVSTDRKWFDSSVSGTSNQEESTVNSTEKQASF</sequence>
<dbReference type="Proteomes" id="UP001515500">
    <property type="component" value="Chromosome 20"/>
</dbReference>
<evidence type="ECO:0000256" key="23">
    <source>
        <dbReference type="SAM" id="SignalP"/>
    </source>
</evidence>
<keyword evidence="17" id="KW-0325">Glycoprotein</keyword>
<keyword evidence="11 20" id="KW-0547">Nucleotide-binding</keyword>
<dbReference type="AlphaFoldDB" id="A0AB40ALX1"/>
<dbReference type="InterPro" id="IPR008271">
    <property type="entry name" value="Ser/Thr_kinase_AS"/>
</dbReference>
<evidence type="ECO:0000256" key="4">
    <source>
        <dbReference type="ARBA" id="ARBA00022527"/>
    </source>
</evidence>
<dbReference type="SMART" id="SM00220">
    <property type="entry name" value="S_TKc"/>
    <property type="match status" value="1"/>
</dbReference>
<keyword evidence="5" id="KW-0597">Phosphoprotein</keyword>
<evidence type="ECO:0000256" key="5">
    <source>
        <dbReference type="ARBA" id="ARBA00022553"/>
    </source>
</evidence>
<dbReference type="GeneID" id="120251443"/>
<evidence type="ECO:0000256" key="17">
    <source>
        <dbReference type="ARBA" id="ARBA00023180"/>
    </source>
</evidence>
<evidence type="ECO:0000256" key="1">
    <source>
        <dbReference type="ARBA" id="ARBA00004162"/>
    </source>
</evidence>
<dbReference type="Pfam" id="PF00560">
    <property type="entry name" value="LRR_1"/>
    <property type="match status" value="2"/>
</dbReference>
<keyword evidence="16" id="KW-0675">Receptor</keyword>
<dbReference type="CDD" id="cd14066">
    <property type="entry name" value="STKc_IRAK"/>
    <property type="match status" value="1"/>
</dbReference>
<organism evidence="25 26">
    <name type="scientific">Dioscorea cayennensis subsp. rotundata</name>
    <name type="common">White Guinea yam</name>
    <name type="synonym">Dioscorea rotundata</name>
    <dbReference type="NCBI Taxonomy" id="55577"/>
    <lineage>
        <taxon>Eukaryota</taxon>
        <taxon>Viridiplantae</taxon>
        <taxon>Streptophyta</taxon>
        <taxon>Embryophyta</taxon>
        <taxon>Tracheophyta</taxon>
        <taxon>Spermatophyta</taxon>
        <taxon>Magnoliopsida</taxon>
        <taxon>Liliopsida</taxon>
        <taxon>Dioscoreales</taxon>
        <taxon>Dioscoreaceae</taxon>
        <taxon>Dioscorea</taxon>
    </lineage>
</organism>
<keyword evidence="7" id="KW-0808">Transferase</keyword>
<keyword evidence="25" id="KW-1185">Reference proteome</keyword>
<dbReference type="FunFam" id="1.10.510.10:FF:000044">
    <property type="entry name" value="Putative LRR receptor-like serine/threonine-protein kinase"/>
    <property type="match status" value="1"/>
</dbReference>
<feature type="signal peptide" evidence="23">
    <location>
        <begin position="1"/>
        <end position="22"/>
    </location>
</feature>
<dbReference type="PANTHER" id="PTHR48006:SF60">
    <property type="entry name" value="PROTEIN KINASE DOMAIN-CONTAINING PROTEIN"/>
    <property type="match status" value="1"/>
</dbReference>
<evidence type="ECO:0000256" key="16">
    <source>
        <dbReference type="ARBA" id="ARBA00023170"/>
    </source>
</evidence>
<evidence type="ECO:0000256" key="13">
    <source>
        <dbReference type="ARBA" id="ARBA00022840"/>
    </source>
</evidence>
<keyword evidence="8 22" id="KW-0812">Transmembrane</keyword>
<dbReference type="Gene3D" id="2.60.120.430">
    <property type="entry name" value="Galactose-binding lectin"/>
    <property type="match status" value="1"/>
</dbReference>
<evidence type="ECO:0000256" key="6">
    <source>
        <dbReference type="ARBA" id="ARBA00022614"/>
    </source>
</evidence>
<evidence type="ECO:0000256" key="7">
    <source>
        <dbReference type="ARBA" id="ARBA00022679"/>
    </source>
</evidence>
<name>A0AB40ALX1_DIOCR</name>
<keyword evidence="9 23" id="KW-0732">Signal</keyword>
<evidence type="ECO:0000256" key="20">
    <source>
        <dbReference type="PROSITE-ProRule" id="PRU10141"/>
    </source>
</evidence>
<evidence type="ECO:0000256" key="9">
    <source>
        <dbReference type="ARBA" id="ARBA00022729"/>
    </source>
</evidence>
<dbReference type="InterPro" id="IPR032675">
    <property type="entry name" value="LRR_dom_sf"/>
</dbReference>
<dbReference type="SUPFAM" id="SSF56112">
    <property type="entry name" value="Protein kinase-like (PK-like)"/>
    <property type="match status" value="1"/>
</dbReference>
<evidence type="ECO:0000256" key="10">
    <source>
        <dbReference type="ARBA" id="ARBA00022737"/>
    </source>
</evidence>
<dbReference type="RefSeq" id="XP_039115897.1">
    <property type="nucleotide sequence ID" value="XM_039259963.1"/>
</dbReference>
<keyword evidence="6" id="KW-0433">Leucine-rich repeat</keyword>
<dbReference type="InterPro" id="IPR001611">
    <property type="entry name" value="Leu-rich_rpt"/>
</dbReference>
<feature type="chain" id="PRO_5044345342" description="non-specific serine/threonine protein kinase" evidence="23">
    <location>
        <begin position="23"/>
        <end position="937"/>
    </location>
</feature>
<reference evidence="26" key="1">
    <citation type="submission" date="2025-08" db="UniProtKB">
        <authorList>
            <consortium name="RefSeq"/>
        </authorList>
    </citation>
    <scope>IDENTIFICATION</scope>
</reference>
<evidence type="ECO:0000256" key="3">
    <source>
        <dbReference type="ARBA" id="ARBA00012513"/>
    </source>
</evidence>
<evidence type="ECO:0000256" key="8">
    <source>
        <dbReference type="ARBA" id="ARBA00022692"/>
    </source>
</evidence>
<evidence type="ECO:0000313" key="25">
    <source>
        <dbReference type="Proteomes" id="UP001515500"/>
    </source>
</evidence>
<keyword evidence="10" id="KW-0677">Repeat</keyword>
<dbReference type="FunFam" id="3.30.200.20:FF:000217">
    <property type="entry name" value="probable LRR receptor-like serine/threonine-protein kinase At1g53430"/>
    <property type="match status" value="1"/>
</dbReference>
<dbReference type="PANTHER" id="PTHR48006">
    <property type="entry name" value="LEUCINE-RICH REPEAT-CONTAINING PROTEIN DDB_G0281931-RELATED"/>
    <property type="match status" value="1"/>
</dbReference>
<evidence type="ECO:0000256" key="15">
    <source>
        <dbReference type="ARBA" id="ARBA00023136"/>
    </source>
</evidence>
<evidence type="ECO:0000256" key="2">
    <source>
        <dbReference type="ARBA" id="ARBA00004479"/>
    </source>
</evidence>
<comment type="catalytic activity">
    <reaction evidence="18">
        <text>L-threonyl-[protein] + ATP = O-phospho-L-threonyl-[protein] + ADP + H(+)</text>
        <dbReference type="Rhea" id="RHEA:46608"/>
        <dbReference type="Rhea" id="RHEA-COMP:11060"/>
        <dbReference type="Rhea" id="RHEA-COMP:11605"/>
        <dbReference type="ChEBI" id="CHEBI:15378"/>
        <dbReference type="ChEBI" id="CHEBI:30013"/>
        <dbReference type="ChEBI" id="CHEBI:30616"/>
        <dbReference type="ChEBI" id="CHEBI:61977"/>
        <dbReference type="ChEBI" id="CHEBI:456216"/>
        <dbReference type="EC" id="2.7.11.1"/>
    </reaction>
</comment>
<keyword evidence="4" id="KW-0723">Serine/threonine-protein kinase</keyword>
<dbReference type="GO" id="GO:0005886">
    <property type="term" value="C:plasma membrane"/>
    <property type="evidence" value="ECO:0007669"/>
    <property type="project" value="UniProtKB-SubCell"/>
</dbReference>
<evidence type="ECO:0000256" key="11">
    <source>
        <dbReference type="ARBA" id="ARBA00022741"/>
    </source>
</evidence>
<dbReference type="PROSITE" id="PS00107">
    <property type="entry name" value="PROTEIN_KINASE_ATP"/>
    <property type="match status" value="1"/>
</dbReference>
<dbReference type="FunFam" id="2.60.120.430:FF:000004">
    <property type="entry name" value="Putative leucine-rich repeat receptor-like serine/threonine-protein kinase"/>
    <property type="match status" value="1"/>
</dbReference>
<dbReference type="Gene3D" id="3.30.200.20">
    <property type="entry name" value="Phosphorylase Kinase, domain 1"/>
    <property type="match status" value="1"/>
</dbReference>
<comment type="catalytic activity">
    <reaction evidence="19">
        <text>L-seryl-[protein] + ATP = O-phospho-L-seryl-[protein] + ADP + H(+)</text>
        <dbReference type="Rhea" id="RHEA:17989"/>
        <dbReference type="Rhea" id="RHEA-COMP:9863"/>
        <dbReference type="Rhea" id="RHEA-COMP:11604"/>
        <dbReference type="ChEBI" id="CHEBI:15378"/>
        <dbReference type="ChEBI" id="CHEBI:29999"/>
        <dbReference type="ChEBI" id="CHEBI:30616"/>
        <dbReference type="ChEBI" id="CHEBI:83421"/>
        <dbReference type="ChEBI" id="CHEBI:456216"/>
        <dbReference type="EC" id="2.7.11.1"/>
    </reaction>
</comment>
<dbReference type="CDD" id="cd12087">
    <property type="entry name" value="TM_EGFR-like"/>
    <property type="match status" value="1"/>
</dbReference>
<dbReference type="Gene3D" id="1.10.510.10">
    <property type="entry name" value="Transferase(Phosphotransferase) domain 1"/>
    <property type="match status" value="1"/>
</dbReference>
<dbReference type="FunFam" id="3.80.10.10:FF:000041">
    <property type="entry name" value="LRR receptor-like serine/threonine-protein kinase ERECTA"/>
    <property type="match status" value="1"/>
</dbReference>
<dbReference type="InterPro" id="IPR011009">
    <property type="entry name" value="Kinase-like_dom_sf"/>
</dbReference>
<accession>A0AB40ALX1</accession>
<dbReference type="InterPro" id="IPR001245">
    <property type="entry name" value="Ser-Thr/Tyr_kinase_cat_dom"/>
</dbReference>
<gene>
    <name evidence="26" type="primary">LOC120251443</name>
</gene>
<feature type="compositionally biased region" description="Polar residues" evidence="21">
    <location>
        <begin position="915"/>
        <end position="937"/>
    </location>
</feature>
<evidence type="ECO:0000313" key="26">
    <source>
        <dbReference type="RefSeq" id="XP_039115897.1"/>
    </source>
</evidence>
<dbReference type="GO" id="GO:0005524">
    <property type="term" value="F:ATP binding"/>
    <property type="evidence" value="ECO:0007669"/>
    <property type="project" value="UniProtKB-UniRule"/>
</dbReference>
<feature type="transmembrane region" description="Helical" evidence="22">
    <location>
        <begin position="534"/>
        <end position="555"/>
    </location>
</feature>
<dbReference type="InterPro" id="IPR051824">
    <property type="entry name" value="LRR_Rcpt-Like_S/T_Kinase"/>
</dbReference>
<dbReference type="GO" id="GO:0004674">
    <property type="term" value="F:protein serine/threonine kinase activity"/>
    <property type="evidence" value="ECO:0007669"/>
    <property type="project" value="UniProtKB-KW"/>
</dbReference>
<evidence type="ECO:0000256" key="12">
    <source>
        <dbReference type="ARBA" id="ARBA00022777"/>
    </source>
</evidence>
<evidence type="ECO:0000256" key="19">
    <source>
        <dbReference type="ARBA" id="ARBA00048679"/>
    </source>
</evidence>
<keyword evidence="12" id="KW-0418">Kinase</keyword>
<evidence type="ECO:0000256" key="14">
    <source>
        <dbReference type="ARBA" id="ARBA00022989"/>
    </source>
</evidence>
<dbReference type="Pfam" id="PF11721">
    <property type="entry name" value="Malectin"/>
    <property type="match status" value="1"/>
</dbReference>
<dbReference type="Pfam" id="PF07714">
    <property type="entry name" value="PK_Tyr_Ser-Thr"/>
    <property type="match status" value="1"/>
</dbReference>
<comment type="subcellular location">
    <subcellularLocation>
        <location evidence="1">Cell membrane</location>
        <topology evidence="1">Single-pass membrane protein</topology>
    </subcellularLocation>
    <subcellularLocation>
        <location evidence="2">Membrane</location>
        <topology evidence="2">Single-pass type I membrane protein</topology>
    </subcellularLocation>
</comment>
<dbReference type="SUPFAM" id="SSF52058">
    <property type="entry name" value="L domain-like"/>
    <property type="match status" value="1"/>
</dbReference>
<keyword evidence="13 20" id="KW-0067">ATP-binding</keyword>
<keyword evidence="14 22" id="KW-1133">Transmembrane helix</keyword>
<evidence type="ECO:0000256" key="22">
    <source>
        <dbReference type="SAM" id="Phobius"/>
    </source>
</evidence>
<proteinExistence type="predicted"/>
<dbReference type="InterPro" id="IPR000719">
    <property type="entry name" value="Prot_kinase_dom"/>
</dbReference>
<dbReference type="Gene3D" id="3.80.10.10">
    <property type="entry name" value="Ribonuclease Inhibitor"/>
    <property type="match status" value="2"/>
</dbReference>
<dbReference type="EC" id="2.7.11.1" evidence="3"/>
<dbReference type="InterPro" id="IPR017441">
    <property type="entry name" value="Protein_kinase_ATP_BS"/>
</dbReference>
<feature type="domain" description="Protein kinase" evidence="24">
    <location>
        <begin position="608"/>
        <end position="886"/>
    </location>
</feature>
<evidence type="ECO:0000256" key="18">
    <source>
        <dbReference type="ARBA" id="ARBA00047899"/>
    </source>
</evidence>
<evidence type="ECO:0000256" key="21">
    <source>
        <dbReference type="SAM" id="MobiDB-lite"/>
    </source>
</evidence>
<feature type="region of interest" description="Disordered" evidence="21">
    <location>
        <begin position="898"/>
        <end position="937"/>
    </location>
</feature>
<dbReference type="PROSITE" id="PS50011">
    <property type="entry name" value="PROTEIN_KINASE_DOM"/>
    <property type="match status" value="1"/>
</dbReference>
<evidence type="ECO:0000259" key="24">
    <source>
        <dbReference type="PROSITE" id="PS50011"/>
    </source>
</evidence>
<dbReference type="InterPro" id="IPR021720">
    <property type="entry name" value="Malectin_dom"/>
</dbReference>
<protein>
    <recommendedName>
        <fullName evidence="3">non-specific serine/threonine protein kinase</fullName>
        <ecNumber evidence="3">2.7.11.1</ecNumber>
    </recommendedName>
</protein>